<feature type="chain" id="PRO_5009838030" description="Penicillin-binding protein activator LpoB" evidence="1">
    <location>
        <begin position="23"/>
        <end position="177"/>
    </location>
</feature>
<keyword evidence="1" id="KW-0732">Signal</keyword>
<accession>A0A1C2IVA6</accession>
<dbReference type="Proteomes" id="UP000094893">
    <property type="component" value="Unassembled WGS sequence"/>
</dbReference>
<dbReference type="eggNOG" id="COG5616">
    <property type="taxonomic scope" value="Bacteria"/>
</dbReference>
<evidence type="ECO:0000313" key="2">
    <source>
        <dbReference type="EMBL" id="OCX69200.1"/>
    </source>
</evidence>
<dbReference type="AlphaFoldDB" id="A0A1C2IVA6"/>
<sequence length="177" mass="18448">MLKTKGILIPILALMLSGCAGMNVQSAKPVALSKGAAWTVLPFANNTETPLANERAAALAAGILQSDNQHVLGTLPIRSRTQALLGGDWKKEYANALGSARSDGVHYALGGSVDEWNYRAGINAEPVVTMTLWIVDVPADKVIWTGVGSAHGGSLGRGGTGGLAQSLIHRLLDRALN</sequence>
<dbReference type="EMBL" id="LWSA01000258">
    <property type="protein sequence ID" value="OCX69200.1"/>
    <property type="molecule type" value="Genomic_DNA"/>
</dbReference>
<comment type="caution">
    <text evidence="2">The sequence shown here is derived from an EMBL/GenBank/DDBJ whole genome shotgun (WGS) entry which is preliminary data.</text>
</comment>
<evidence type="ECO:0000256" key="1">
    <source>
        <dbReference type="SAM" id="SignalP"/>
    </source>
</evidence>
<protein>
    <recommendedName>
        <fullName evidence="4">Penicillin-binding protein activator LpoB</fullName>
    </recommendedName>
</protein>
<dbReference type="RefSeq" id="WP_010642817.1">
    <property type="nucleotide sequence ID" value="NZ_JABBDT010000041.1"/>
</dbReference>
<name>A0A1C2IVA6_ACITH</name>
<proteinExistence type="predicted"/>
<dbReference type="Gene3D" id="3.40.50.10610">
    <property type="entry name" value="ABC-type transport auxiliary lipoprotein component"/>
    <property type="match status" value="1"/>
</dbReference>
<evidence type="ECO:0000313" key="3">
    <source>
        <dbReference type="Proteomes" id="UP000094893"/>
    </source>
</evidence>
<gene>
    <name evidence="2" type="ORF">A6P07_16910</name>
</gene>
<evidence type="ECO:0008006" key="4">
    <source>
        <dbReference type="Google" id="ProtNLM"/>
    </source>
</evidence>
<reference evidence="2 3" key="1">
    <citation type="journal article" date="2016" name="Int. J. Mol. Sci.">
        <title>Comparative genomics of the extreme acidophile Acidithiobacillus thiooxidans reveals intraspecific divergence and niche adaptation.</title>
        <authorList>
            <person name="Zhang X."/>
            <person name="Feng X."/>
            <person name="Tao J."/>
            <person name="Ma L."/>
            <person name="Xiao Y."/>
            <person name="Liang Y."/>
            <person name="Liu X."/>
            <person name="Yin H."/>
        </authorList>
    </citation>
    <scope>NUCLEOTIDE SEQUENCE [LARGE SCALE GENOMIC DNA]</scope>
    <source>
        <strain evidence="2 3">A02</strain>
    </source>
</reference>
<feature type="signal peptide" evidence="1">
    <location>
        <begin position="1"/>
        <end position="22"/>
    </location>
</feature>
<organism evidence="2 3">
    <name type="scientific">Acidithiobacillus thiooxidans</name>
    <name type="common">Thiobacillus thiooxidans</name>
    <dbReference type="NCBI Taxonomy" id="930"/>
    <lineage>
        <taxon>Bacteria</taxon>
        <taxon>Pseudomonadati</taxon>
        <taxon>Pseudomonadota</taxon>
        <taxon>Acidithiobacillia</taxon>
        <taxon>Acidithiobacillales</taxon>
        <taxon>Acidithiobacillaceae</taxon>
        <taxon>Acidithiobacillus</taxon>
    </lineage>
</organism>
<dbReference type="PROSITE" id="PS51257">
    <property type="entry name" value="PROKAR_LIPOPROTEIN"/>
    <property type="match status" value="1"/>
</dbReference>